<feature type="domain" description="4Fe-4S ferredoxin-type" evidence="7">
    <location>
        <begin position="16"/>
        <end position="47"/>
    </location>
</feature>
<dbReference type="NCBIfam" id="NF008434">
    <property type="entry name" value="PRK11274.1"/>
    <property type="match status" value="1"/>
</dbReference>
<organism evidence="8 9">
    <name type="scientific">Cupriavidus pauculus</name>
    <dbReference type="NCBI Taxonomy" id="82633"/>
    <lineage>
        <taxon>Bacteria</taxon>
        <taxon>Pseudomonadati</taxon>
        <taxon>Pseudomonadota</taxon>
        <taxon>Betaproteobacteria</taxon>
        <taxon>Burkholderiales</taxon>
        <taxon>Burkholderiaceae</taxon>
        <taxon>Cupriavidus</taxon>
    </lineage>
</organism>
<dbReference type="Pfam" id="PF02754">
    <property type="entry name" value="CCG"/>
    <property type="match status" value="2"/>
</dbReference>
<keyword evidence="5 6" id="KW-0411">Iron-sulfur</keyword>
<sequence length="423" mass="46105">MQTTLAEFLRNTPEGEEAKSIVGKCVHCGFCTATCPTYQLLGDELDGPRGRIYLMKQVLEGSAVTESTRLHLDRCLTCRNCESTCPSGVTYGRLVDIGRQIVDDRLAEQGVQRPAKQRIARWMLREGLTRPGLFGPALKLGQIVRPLLPQTLRNKVPAHPTPPGTWPRNEHPRKMLLLDGCVQPAMSPNINAATARVLDKLGVQLVLAREAGCCGAIRFHTGDHAGGLDNMRANIDAWWPHIQAGAEAIVMTASGCGAMVKDYGHLLRNDPKYAERAARVSALTRDLSELLPDFADDLHRLAGAVPRDGRRVAWHPPCTLQHGQQIRGKVEALLTRLGVDVRLCADSHLCCGSAGTYSVLQPELSYKLRDDKLNKLQATSPDAIATANIGCITHLQSGTDTPVIHWVELVDRMLAPTVAAQAA</sequence>
<evidence type="ECO:0000256" key="1">
    <source>
        <dbReference type="ARBA" id="ARBA00022485"/>
    </source>
</evidence>
<evidence type="ECO:0000256" key="4">
    <source>
        <dbReference type="ARBA" id="ARBA00023004"/>
    </source>
</evidence>
<dbReference type="PANTHER" id="PTHR32479">
    <property type="entry name" value="GLYCOLATE OXIDASE IRON-SULFUR SUBUNIT"/>
    <property type="match status" value="1"/>
</dbReference>
<comment type="cofactor">
    <cofactor evidence="6">
        <name>[4Fe-4S] cluster</name>
        <dbReference type="ChEBI" id="CHEBI:49883"/>
    </cofactor>
    <text evidence="6">Binds 2 [4Fe-4S] clusters.</text>
</comment>
<dbReference type="GO" id="GO:0019154">
    <property type="term" value="F:glycolate dehydrogenase activity"/>
    <property type="evidence" value="ECO:0007669"/>
    <property type="project" value="UniProtKB-EC"/>
</dbReference>
<dbReference type="Gene3D" id="1.10.1060.10">
    <property type="entry name" value="Alpha-helical ferredoxin"/>
    <property type="match status" value="1"/>
</dbReference>
<dbReference type="EMBL" id="PJRP01000002">
    <property type="protein sequence ID" value="PLQ01381.1"/>
    <property type="molecule type" value="Genomic_DNA"/>
</dbReference>
<dbReference type="OrthoDB" id="9765258at2"/>
<dbReference type="Proteomes" id="UP000234341">
    <property type="component" value="Unassembled WGS sequence"/>
</dbReference>
<dbReference type="InterPro" id="IPR017900">
    <property type="entry name" value="4Fe4S_Fe_S_CS"/>
</dbReference>
<dbReference type="PROSITE" id="PS00198">
    <property type="entry name" value="4FE4S_FER_1"/>
    <property type="match status" value="2"/>
</dbReference>
<dbReference type="PANTHER" id="PTHR32479:SF17">
    <property type="entry name" value="GLYCOLATE OXIDASE IRON-SULFUR SUBUNIT"/>
    <property type="match status" value="1"/>
</dbReference>
<gene>
    <name evidence="8" type="ORF">CYJ10_06780</name>
</gene>
<dbReference type="PROSITE" id="PS51379">
    <property type="entry name" value="4FE4S_FER_2"/>
    <property type="match status" value="2"/>
</dbReference>
<keyword evidence="2 6" id="KW-0479">Metal-binding</keyword>
<evidence type="ECO:0000259" key="7">
    <source>
        <dbReference type="PROSITE" id="PS51379"/>
    </source>
</evidence>
<dbReference type="GO" id="GO:0051539">
    <property type="term" value="F:4 iron, 4 sulfur cluster binding"/>
    <property type="evidence" value="ECO:0007669"/>
    <property type="project" value="UniProtKB-UniRule"/>
</dbReference>
<comment type="caution">
    <text evidence="8">The sequence shown here is derived from an EMBL/GenBank/DDBJ whole genome shotgun (WGS) entry which is preliminary data.</text>
</comment>
<dbReference type="GO" id="GO:0046872">
    <property type="term" value="F:metal ion binding"/>
    <property type="evidence" value="ECO:0007669"/>
    <property type="project" value="UniProtKB-UniRule"/>
</dbReference>
<evidence type="ECO:0000313" key="8">
    <source>
        <dbReference type="EMBL" id="PLQ01381.1"/>
    </source>
</evidence>
<keyword evidence="4 6" id="KW-0408">Iron</keyword>
<proteinExistence type="predicted"/>
<dbReference type="EC" id="1.1.99.14" evidence="6"/>
<evidence type="ECO:0000256" key="6">
    <source>
        <dbReference type="PIRNR" id="PIRNR000139"/>
    </source>
</evidence>
<protein>
    <recommendedName>
        <fullName evidence="6">Glycolate oxidase iron-sulfur subunit</fullName>
        <ecNumber evidence="6">1.1.99.14</ecNumber>
    </recommendedName>
</protein>
<dbReference type="PIRSF" id="PIRSF000139">
    <property type="entry name" value="Glc_ox_4Fe-4S"/>
    <property type="match status" value="1"/>
</dbReference>
<reference evidence="8 9" key="1">
    <citation type="submission" date="2017-12" db="EMBL/GenBank/DDBJ databases">
        <title>Genome sequence of the active heterotrophic nitrifier-denitrifier, Cupriavidus pauculus UM1.</title>
        <authorList>
            <person name="Putonti C."/>
            <person name="Castignetti D."/>
        </authorList>
    </citation>
    <scope>NUCLEOTIDE SEQUENCE [LARGE SCALE GENOMIC DNA]</scope>
    <source>
        <strain evidence="8 9">UM1</strain>
    </source>
</reference>
<comment type="catalytic activity">
    <reaction evidence="6">
        <text>glycolate + A = glyoxylate + AH2</text>
        <dbReference type="Rhea" id="RHEA:21264"/>
        <dbReference type="ChEBI" id="CHEBI:13193"/>
        <dbReference type="ChEBI" id="CHEBI:17499"/>
        <dbReference type="ChEBI" id="CHEBI:29805"/>
        <dbReference type="ChEBI" id="CHEBI:36655"/>
        <dbReference type="EC" id="1.1.99.14"/>
    </reaction>
</comment>
<keyword evidence="3" id="KW-0677">Repeat</keyword>
<dbReference type="Pfam" id="PF13183">
    <property type="entry name" value="Fer4_8"/>
    <property type="match status" value="1"/>
</dbReference>
<evidence type="ECO:0000256" key="2">
    <source>
        <dbReference type="ARBA" id="ARBA00022723"/>
    </source>
</evidence>
<evidence type="ECO:0000313" key="9">
    <source>
        <dbReference type="Proteomes" id="UP000234341"/>
    </source>
</evidence>
<keyword evidence="6" id="KW-0813">Transport</keyword>
<keyword evidence="1 6" id="KW-0004">4Fe-4S</keyword>
<dbReference type="AlphaFoldDB" id="A0A2N5CGN5"/>
<dbReference type="SUPFAM" id="SSF54862">
    <property type="entry name" value="4Fe-4S ferredoxins"/>
    <property type="match status" value="1"/>
</dbReference>
<dbReference type="RefSeq" id="WP_101680738.1">
    <property type="nucleotide sequence ID" value="NZ_PJRP01000002.1"/>
</dbReference>
<comment type="catalytic activity">
    <reaction evidence="6">
        <text>(R)-lactate + A = pyruvate + AH2</text>
        <dbReference type="Rhea" id="RHEA:15089"/>
        <dbReference type="ChEBI" id="CHEBI:13193"/>
        <dbReference type="ChEBI" id="CHEBI:15361"/>
        <dbReference type="ChEBI" id="CHEBI:16004"/>
        <dbReference type="ChEBI" id="CHEBI:17499"/>
    </reaction>
</comment>
<accession>A0A2N5CGN5</accession>
<evidence type="ECO:0000256" key="5">
    <source>
        <dbReference type="ARBA" id="ARBA00023014"/>
    </source>
</evidence>
<comment type="function">
    <text evidence="6">Component of a complex that catalyzes the oxidation of glycolate to glyoxylate.</text>
</comment>
<dbReference type="InterPro" id="IPR009051">
    <property type="entry name" value="Helical_ferredxn"/>
</dbReference>
<dbReference type="InterPro" id="IPR004017">
    <property type="entry name" value="Cys_rich_dom"/>
</dbReference>
<feature type="domain" description="4Fe-4S ferredoxin-type" evidence="7">
    <location>
        <begin position="66"/>
        <end position="97"/>
    </location>
</feature>
<dbReference type="InterPro" id="IPR017896">
    <property type="entry name" value="4Fe4S_Fe-S-bd"/>
</dbReference>
<keyword evidence="6" id="KW-0249">Electron transport</keyword>
<dbReference type="STRING" id="82633.GCA_000974605_00063"/>
<dbReference type="InterPro" id="IPR012257">
    <property type="entry name" value="Glc_ox_4Fe-4S"/>
</dbReference>
<evidence type="ECO:0000256" key="3">
    <source>
        <dbReference type="ARBA" id="ARBA00022737"/>
    </source>
</evidence>
<name>A0A2N5CGN5_9BURK</name>